<reference evidence="13 14" key="1">
    <citation type="submission" date="2016-10" db="EMBL/GenBank/DDBJ databases">
        <title>Silvanigrella aquatica sp. nov., isolated from a freshwater lake located in the Black Forest, Germany, description of Silvanigrellaceae fam. nov., Silvanigrellales ord. nov., reclassification of the order Bdellovibrionales in the class Oligoflexia, reclassification of the families Bacteriovoracaceae and Halobacteriovoraceae in the new order Bacteriovoracales ord. nov., and reclassification of the family Pseudobacteriovoracaceae in the order Oligoflexiales.</title>
        <authorList>
            <person name="Hahn M.W."/>
            <person name="Schmidt J."/>
            <person name="Koll U."/>
            <person name="Rohde M."/>
            <person name="Verbag S."/>
            <person name="Pitt A."/>
            <person name="Nakai R."/>
            <person name="Naganuma T."/>
            <person name="Lang E."/>
        </authorList>
    </citation>
    <scope>NUCLEOTIDE SEQUENCE [LARGE SCALE GENOMIC DNA]</scope>
    <source>
        <strain evidence="13 14">MWH-Nonnen-W8red</strain>
    </source>
</reference>
<dbReference type="Gene3D" id="3.20.20.70">
    <property type="entry name" value="Aldolase class I"/>
    <property type="match status" value="1"/>
</dbReference>
<dbReference type="InterPro" id="IPR034291">
    <property type="entry name" value="TMP_synthase"/>
</dbReference>
<dbReference type="GO" id="GO:0005737">
    <property type="term" value="C:cytoplasm"/>
    <property type="evidence" value="ECO:0007669"/>
    <property type="project" value="TreeGrafter"/>
</dbReference>
<keyword evidence="3 10" id="KW-0808">Transferase</keyword>
<comment type="similarity">
    <text evidence="10">Belongs to the thiamine-phosphate synthase family.</text>
</comment>
<keyword evidence="5" id="KW-0460">Magnesium</keyword>
<organism evidence="13 14">
    <name type="scientific">Silvanigrella aquatica</name>
    <dbReference type="NCBI Taxonomy" id="1915309"/>
    <lineage>
        <taxon>Bacteria</taxon>
        <taxon>Pseudomonadati</taxon>
        <taxon>Bdellovibrionota</taxon>
        <taxon>Oligoflexia</taxon>
        <taxon>Silvanigrellales</taxon>
        <taxon>Silvanigrellaceae</taxon>
        <taxon>Silvanigrella</taxon>
    </lineage>
</organism>
<evidence type="ECO:0000256" key="2">
    <source>
        <dbReference type="ARBA" id="ARBA00005165"/>
    </source>
</evidence>
<keyword evidence="4" id="KW-0479">Metal-binding</keyword>
<evidence type="ECO:0000313" key="14">
    <source>
        <dbReference type="Proteomes" id="UP000184731"/>
    </source>
</evidence>
<dbReference type="GO" id="GO:0004789">
    <property type="term" value="F:thiamine-phosphate diphosphorylase activity"/>
    <property type="evidence" value="ECO:0007669"/>
    <property type="project" value="UniProtKB-EC"/>
</dbReference>
<dbReference type="PANTHER" id="PTHR20857:SF15">
    <property type="entry name" value="THIAMINE-PHOSPHATE SYNTHASE"/>
    <property type="match status" value="1"/>
</dbReference>
<name>A0A1L4D4L0_9BACT</name>
<dbReference type="OrthoDB" id="9789949at2"/>
<comment type="catalytic activity">
    <reaction evidence="8 10">
        <text>2-(2-carboxy-4-methylthiazol-5-yl)ethyl phosphate + 4-amino-2-methyl-5-(diphosphooxymethyl)pyrimidine + 2 H(+) = thiamine phosphate + CO2 + diphosphate</text>
        <dbReference type="Rhea" id="RHEA:47848"/>
        <dbReference type="ChEBI" id="CHEBI:15378"/>
        <dbReference type="ChEBI" id="CHEBI:16526"/>
        <dbReference type="ChEBI" id="CHEBI:33019"/>
        <dbReference type="ChEBI" id="CHEBI:37575"/>
        <dbReference type="ChEBI" id="CHEBI:57841"/>
        <dbReference type="ChEBI" id="CHEBI:62890"/>
        <dbReference type="EC" id="2.5.1.3"/>
    </reaction>
</comment>
<comment type="catalytic activity">
    <reaction evidence="9 10">
        <text>2-[(2R,5Z)-2-carboxy-4-methylthiazol-5(2H)-ylidene]ethyl phosphate + 4-amino-2-methyl-5-(diphosphooxymethyl)pyrimidine + 2 H(+) = thiamine phosphate + CO2 + diphosphate</text>
        <dbReference type="Rhea" id="RHEA:47844"/>
        <dbReference type="ChEBI" id="CHEBI:15378"/>
        <dbReference type="ChEBI" id="CHEBI:16526"/>
        <dbReference type="ChEBI" id="CHEBI:33019"/>
        <dbReference type="ChEBI" id="CHEBI:37575"/>
        <dbReference type="ChEBI" id="CHEBI:57841"/>
        <dbReference type="ChEBI" id="CHEBI:62899"/>
        <dbReference type="EC" id="2.5.1.3"/>
    </reaction>
</comment>
<dbReference type="CDD" id="cd00564">
    <property type="entry name" value="TMP_TenI"/>
    <property type="match status" value="1"/>
</dbReference>
<dbReference type="Pfam" id="PF02581">
    <property type="entry name" value="TMP-TENI"/>
    <property type="match status" value="1"/>
</dbReference>
<evidence type="ECO:0000259" key="12">
    <source>
        <dbReference type="Pfam" id="PF02581"/>
    </source>
</evidence>
<dbReference type="InterPro" id="IPR022998">
    <property type="entry name" value="ThiamineP_synth_TenI"/>
</dbReference>
<evidence type="ECO:0000256" key="9">
    <source>
        <dbReference type="ARBA" id="ARBA00047883"/>
    </source>
</evidence>
<dbReference type="NCBIfam" id="TIGR00693">
    <property type="entry name" value="thiE"/>
    <property type="match status" value="1"/>
</dbReference>
<comment type="catalytic activity">
    <reaction evidence="7 10">
        <text>4-methyl-5-(2-phosphooxyethyl)-thiazole + 4-amino-2-methyl-5-(diphosphooxymethyl)pyrimidine + H(+) = thiamine phosphate + diphosphate</text>
        <dbReference type="Rhea" id="RHEA:22328"/>
        <dbReference type="ChEBI" id="CHEBI:15378"/>
        <dbReference type="ChEBI" id="CHEBI:33019"/>
        <dbReference type="ChEBI" id="CHEBI:37575"/>
        <dbReference type="ChEBI" id="CHEBI:57841"/>
        <dbReference type="ChEBI" id="CHEBI:58296"/>
        <dbReference type="EC" id="2.5.1.3"/>
    </reaction>
</comment>
<dbReference type="InterPro" id="IPR013785">
    <property type="entry name" value="Aldolase_TIM"/>
</dbReference>
<gene>
    <name evidence="13" type="ORF">AXG55_08780</name>
</gene>
<evidence type="ECO:0000256" key="4">
    <source>
        <dbReference type="ARBA" id="ARBA00022723"/>
    </source>
</evidence>
<keyword evidence="14" id="KW-1185">Reference proteome</keyword>
<dbReference type="Proteomes" id="UP000184731">
    <property type="component" value="Chromosome"/>
</dbReference>
<accession>A0A1L4D4L0</accession>
<evidence type="ECO:0000256" key="1">
    <source>
        <dbReference type="ARBA" id="ARBA00001946"/>
    </source>
</evidence>
<evidence type="ECO:0000313" key="13">
    <source>
        <dbReference type="EMBL" id="APJ05141.1"/>
    </source>
</evidence>
<dbReference type="InterPro" id="IPR036206">
    <property type="entry name" value="ThiamineP_synth_sf"/>
</dbReference>
<evidence type="ECO:0000256" key="5">
    <source>
        <dbReference type="ARBA" id="ARBA00022842"/>
    </source>
</evidence>
<evidence type="ECO:0000256" key="6">
    <source>
        <dbReference type="ARBA" id="ARBA00022977"/>
    </source>
</evidence>
<protein>
    <recommendedName>
        <fullName evidence="10">Thiamine-phosphate synthase</fullName>
        <ecNumber evidence="10">2.5.1.3</ecNumber>
    </recommendedName>
    <alternativeName>
        <fullName evidence="10">Thiamine-phosphate pyrophosphorylase</fullName>
    </alternativeName>
</protein>
<dbReference type="UniPathway" id="UPA00060">
    <property type="reaction ID" value="UER00141"/>
</dbReference>
<dbReference type="GO" id="GO:0009229">
    <property type="term" value="P:thiamine diphosphate biosynthetic process"/>
    <property type="evidence" value="ECO:0007669"/>
    <property type="project" value="UniProtKB-UniPathway"/>
</dbReference>
<sequence length="200" mass="22952">MRFYPIVDSFEWVEKLVSWGVKTIQLRIKLEKNKSHFKNIENEIKCSIDYCKKFNCQLFINDYWEIAIQYDAFGIHLGYEDSQKADIEKIFKSNLKLGLSTHDEVELKHALQLNVSYIALGPIFPTQTKIMRFAPQGISKILIWKEKIPSSLPLVAIGGISLEHSPSLYEAGADSVAVISDFKFSENPHARIASWLKMIN</sequence>
<evidence type="ECO:0000256" key="8">
    <source>
        <dbReference type="ARBA" id="ARBA00047851"/>
    </source>
</evidence>
<evidence type="ECO:0000256" key="10">
    <source>
        <dbReference type="RuleBase" id="RU003826"/>
    </source>
</evidence>
<evidence type="ECO:0000256" key="11">
    <source>
        <dbReference type="RuleBase" id="RU004253"/>
    </source>
</evidence>
<comment type="pathway">
    <text evidence="2 11">Cofactor biosynthesis; thiamine diphosphate biosynthesis; thiamine phosphate from 4-amino-2-methyl-5-diphosphomethylpyrimidine and 4-methyl-5-(2-phosphoethyl)-thiazole: step 1/1.</text>
</comment>
<dbReference type="EMBL" id="CP017834">
    <property type="protein sequence ID" value="APJ05141.1"/>
    <property type="molecule type" value="Genomic_DNA"/>
</dbReference>
<dbReference type="SUPFAM" id="SSF51391">
    <property type="entry name" value="Thiamin phosphate synthase"/>
    <property type="match status" value="1"/>
</dbReference>
<dbReference type="AlphaFoldDB" id="A0A1L4D4L0"/>
<feature type="domain" description="Thiamine phosphate synthase/TenI" evidence="12">
    <location>
        <begin position="9"/>
        <end position="181"/>
    </location>
</feature>
<dbReference type="PANTHER" id="PTHR20857">
    <property type="entry name" value="THIAMINE-PHOSPHATE PYROPHOSPHORYLASE"/>
    <property type="match status" value="1"/>
</dbReference>
<dbReference type="STRING" id="1915309.AXG55_08780"/>
<dbReference type="KEGG" id="saqi:AXG55_08780"/>
<keyword evidence="6 10" id="KW-0784">Thiamine biosynthesis</keyword>
<comment type="cofactor">
    <cofactor evidence="1">
        <name>Mg(2+)</name>
        <dbReference type="ChEBI" id="CHEBI:18420"/>
    </cofactor>
</comment>
<evidence type="ECO:0000256" key="7">
    <source>
        <dbReference type="ARBA" id="ARBA00047334"/>
    </source>
</evidence>
<dbReference type="GO" id="GO:0009228">
    <property type="term" value="P:thiamine biosynthetic process"/>
    <property type="evidence" value="ECO:0007669"/>
    <property type="project" value="UniProtKB-KW"/>
</dbReference>
<dbReference type="EC" id="2.5.1.3" evidence="10"/>
<evidence type="ECO:0000256" key="3">
    <source>
        <dbReference type="ARBA" id="ARBA00022679"/>
    </source>
</evidence>
<proteinExistence type="inferred from homology"/>
<dbReference type="GO" id="GO:0046872">
    <property type="term" value="F:metal ion binding"/>
    <property type="evidence" value="ECO:0007669"/>
    <property type="project" value="UniProtKB-KW"/>
</dbReference>